<dbReference type="Proteomes" id="UP000789920">
    <property type="component" value="Unassembled WGS sequence"/>
</dbReference>
<evidence type="ECO:0000313" key="1">
    <source>
        <dbReference type="EMBL" id="CAG8684473.1"/>
    </source>
</evidence>
<comment type="caution">
    <text evidence="1">The sequence shown here is derived from an EMBL/GenBank/DDBJ whole genome shotgun (WGS) entry which is preliminary data.</text>
</comment>
<dbReference type="EMBL" id="CAJVQC010017405">
    <property type="protein sequence ID" value="CAG8684473.1"/>
    <property type="molecule type" value="Genomic_DNA"/>
</dbReference>
<accession>A0ACA9P438</accession>
<name>A0ACA9P438_9GLOM</name>
<feature type="non-terminal residue" evidence="1">
    <location>
        <position position="1"/>
    </location>
</feature>
<evidence type="ECO:0000313" key="2">
    <source>
        <dbReference type="Proteomes" id="UP000789920"/>
    </source>
</evidence>
<gene>
    <name evidence="1" type="ORF">RPERSI_LOCUS9271</name>
</gene>
<keyword evidence="2" id="KW-1185">Reference proteome</keyword>
<protein>
    <submittedName>
        <fullName evidence="1">24319_t:CDS:1</fullName>
    </submittedName>
</protein>
<sequence>FLNDFENNNLEMPSDLYTWTLELINVTTEHYEFEDDRAKVLREKLSQKLAPIILQQYKGRSSCDGVSFVKVERYFIAYQLFLEIKNELGLGGCDPTVQGAIYYKDHWTQLSSIQISECCCAPSFIIVVAGPWICVLGCIFLSKVIVQPLTDFIPLTIGVEDFDQVERIVRLFYALHLAICRLEEFYKGLDMVVNDQKYFPYFNHYITEGKKMISFTYHYQFESVLAWKAETVDGRIVVVKYFREYNIEAHEFCAKKSFAPKILHVANPEELRKFSVVITDFVPGTILIKKDKIHPKFYQGIYDNVESIVNFSHEQNFVCGNLSPANIITNEKNGKPETMLISFDRCGIHQVNKYPPSIKNNNLPSGVGPGSLLDNAHDTYFMTELWAFLMSE</sequence>
<organism evidence="1 2">
    <name type="scientific">Racocetra persica</name>
    <dbReference type="NCBI Taxonomy" id="160502"/>
    <lineage>
        <taxon>Eukaryota</taxon>
        <taxon>Fungi</taxon>
        <taxon>Fungi incertae sedis</taxon>
        <taxon>Mucoromycota</taxon>
        <taxon>Glomeromycotina</taxon>
        <taxon>Glomeromycetes</taxon>
        <taxon>Diversisporales</taxon>
        <taxon>Gigasporaceae</taxon>
        <taxon>Racocetra</taxon>
    </lineage>
</organism>
<proteinExistence type="predicted"/>
<reference evidence="1" key="1">
    <citation type="submission" date="2021-06" db="EMBL/GenBank/DDBJ databases">
        <authorList>
            <person name="Kallberg Y."/>
            <person name="Tangrot J."/>
            <person name="Rosling A."/>
        </authorList>
    </citation>
    <scope>NUCLEOTIDE SEQUENCE</scope>
    <source>
        <strain evidence="1">MA461A</strain>
    </source>
</reference>